<dbReference type="PANTHER" id="PTHR46233">
    <property type="entry name" value="HYDROXYACYLGLUTATHIONE HYDROLASE GLOC"/>
    <property type="match status" value="1"/>
</dbReference>
<accession>A0A2D3W6Y9</accession>
<dbReference type="AlphaFoldDB" id="A0A2D3W6Y9"/>
<dbReference type="GO" id="GO:0016787">
    <property type="term" value="F:hydrolase activity"/>
    <property type="evidence" value="ECO:0007669"/>
    <property type="project" value="UniProtKB-KW"/>
</dbReference>
<keyword evidence="3 6" id="KW-0378">Hydrolase</keyword>
<dbReference type="SMART" id="SM00849">
    <property type="entry name" value="Lactamase_B"/>
    <property type="match status" value="1"/>
</dbReference>
<dbReference type="Proteomes" id="UP000231638">
    <property type="component" value="Unassembled WGS sequence"/>
</dbReference>
<gene>
    <name evidence="6" type="ORF">CFH80_06320</name>
</gene>
<dbReference type="PANTHER" id="PTHR46233:SF3">
    <property type="entry name" value="HYDROXYACYLGLUTATHIONE HYDROLASE GLOC"/>
    <property type="match status" value="1"/>
</dbReference>
<dbReference type="EMBL" id="DLUG01000169">
    <property type="protein sequence ID" value="DAB36168.1"/>
    <property type="molecule type" value="Genomic_DNA"/>
</dbReference>
<keyword evidence="2" id="KW-0479">Metal-binding</keyword>
<evidence type="ECO:0000256" key="4">
    <source>
        <dbReference type="ARBA" id="ARBA00022833"/>
    </source>
</evidence>
<evidence type="ECO:0000259" key="5">
    <source>
        <dbReference type="SMART" id="SM00849"/>
    </source>
</evidence>
<dbReference type="InterPro" id="IPR036866">
    <property type="entry name" value="RibonucZ/Hydroxyglut_hydro"/>
</dbReference>
<dbReference type="CDD" id="cd06262">
    <property type="entry name" value="metallo-hydrolase-like_MBL-fold"/>
    <property type="match status" value="1"/>
</dbReference>
<reference evidence="6 7" key="1">
    <citation type="journal article" date="2017" name="Front. Microbiol.">
        <title>Comparative Genomic Analysis of the Class Epsilonproteobacteria and Proposed Reclassification to Epsilonbacteraeota (phyl. nov.).</title>
        <authorList>
            <person name="Waite D.W."/>
            <person name="Vanwonterghem I."/>
            <person name="Rinke C."/>
            <person name="Parks D.H."/>
            <person name="Zhang Y."/>
            <person name="Takai K."/>
            <person name="Sievert S.M."/>
            <person name="Simon J."/>
            <person name="Campbell B.J."/>
            <person name="Hanson T.E."/>
            <person name="Woyke T."/>
            <person name="Klotz M.G."/>
            <person name="Hugenholtz P."/>
        </authorList>
    </citation>
    <scope>NUCLEOTIDE SEQUENCE [LARGE SCALE GENOMIC DNA]</scope>
    <source>
        <strain evidence="6">UBA11420</strain>
    </source>
</reference>
<dbReference type="SUPFAM" id="SSF56281">
    <property type="entry name" value="Metallo-hydrolase/oxidoreductase"/>
    <property type="match status" value="1"/>
</dbReference>
<evidence type="ECO:0000313" key="6">
    <source>
        <dbReference type="EMBL" id="DAB36168.1"/>
    </source>
</evidence>
<proteinExistence type="predicted"/>
<comment type="caution">
    <text evidence="6">The sequence shown here is derived from an EMBL/GenBank/DDBJ whole genome shotgun (WGS) entry which is preliminary data.</text>
</comment>
<evidence type="ECO:0000313" key="7">
    <source>
        <dbReference type="Proteomes" id="UP000231638"/>
    </source>
</evidence>
<dbReference type="InterPro" id="IPR051453">
    <property type="entry name" value="MBL_Glyoxalase_II"/>
</dbReference>
<name>A0A2D3W6Y9_9BACT</name>
<protein>
    <submittedName>
        <fullName evidence="6">MBL fold metallo-hydrolase</fullName>
    </submittedName>
</protein>
<dbReference type="GO" id="GO:0046872">
    <property type="term" value="F:metal ion binding"/>
    <property type="evidence" value="ECO:0007669"/>
    <property type="project" value="UniProtKB-KW"/>
</dbReference>
<keyword evidence="4" id="KW-0862">Zinc</keyword>
<sequence>MEIMHRACGAYGTNCYIVKIKDKELIIDPGVDAFAWVERNVKHPVAILNTHGHFDHVWSNAALVKRFSVPIYAPKDDCFMLENDPFLQGTPSSKADVEVEGNQSFTIEGIDVTFLHCPGHTPGCSMIRIADKLFSGDFIFRRSIGRYDFPYSDASQMRRSLEQFLTLQDDWEIFPGHGEKTSVKEEQKNIPYWLEYF</sequence>
<dbReference type="Gene3D" id="3.60.15.10">
    <property type="entry name" value="Ribonuclease Z/Hydroxyacylglutathione hydrolase-like"/>
    <property type="match status" value="1"/>
</dbReference>
<comment type="cofactor">
    <cofactor evidence="1">
        <name>Zn(2+)</name>
        <dbReference type="ChEBI" id="CHEBI:29105"/>
    </cofactor>
</comment>
<evidence type="ECO:0000256" key="3">
    <source>
        <dbReference type="ARBA" id="ARBA00022801"/>
    </source>
</evidence>
<organism evidence="6 7">
    <name type="scientific">Sulfurospirillum cavolei</name>
    <dbReference type="NCBI Taxonomy" id="366522"/>
    <lineage>
        <taxon>Bacteria</taxon>
        <taxon>Pseudomonadati</taxon>
        <taxon>Campylobacterota</taxon>
        <taxon>Epsilonproteobacteria</taxon>
        <taxon>Campylobacterales</taxon>
        <taxon>Sulfurospirillaceae</taxon>
        <taxon>Sulfurospirillum</taxon>
    </lineage>
</organism>
<evidence type="ECO:0000256" key="1">
    <source>
        <dbReference type="ARBA" id="ARBA00001947"/>
    </source>
</evidence>
<dbReference type="InterPro" id="IPR001279">
    <property type="entry name" value="Metallo-B-lactamas"/>
</dbReference>
<dbReference type="STRING" id="366522.GCA_001548055_01126"/>
<feature type="domain" description="Metallo-beta-lactamase" evidence="5">
    <location>
        <begin position="12"/>
        <end position="177"/>
    </location>
</feature>
<evidence type="ECO:0000256" key="2">
    <source>
        <dbReference type="ARBA" id="ARBA00022723"/>
    </source>
</evidence>
<dbReference type="Pfam" id="PF00753">
    <property type="entry name" value="Lactamase_B"/>
    <property type="match status" value="1"/>
</dbReference>